<dbReference type="PANTHER" id="PTHR43003">
    <property type="entry name" value="DNA-3-METHYLADENINE GLYCOSYLASE"/>
    <property type="match status" value="1"/>
</dbReference>
<accession>A0ABT0YVP7</accession>
<evidence type="ECO:0000256" key="3">
    <source>
        <dbReference type="ARBA" id="ARBA00022763"/>
    </source>
</evidence>
<dbReference type="EC" id="3.2.2.21" evidence="2"/>
<dbReference type="EMBL" id="JAMKFE010000024">
    <property type="protein sequence ID" value="MCM5682821.1"/>
    <property type="molecule type" value="Genomic_DNA"/>
</dbReference>
<dbReference type="Proteomes" id="UP001165541">
    <property type="component" value="Unassembled WGS sequence"/>
</dbReference>
<dbReference type="Gene3D" id="1.10.340.30">
    <property type="entry name" value="Hypothetical protein, domain 2"/>
    <property type="match status" value="1"/>
</dbReference>
<dbReference type="SUPFAM" id="SSF48150">
    <property type="entry name" value="DNA-glycosylase"/>
    <property type="match status" value="1"/>
</dbReference>
<dbReference type="InterPro" id="IPR003265">
    <property type="entry name" value="HhH-GPD_domain"/>
</dbReference>
<dbReference type="InterPro" id="IPR011257">
    <property type="entry name" value="DNA_glycosylase"/>
</dbReference>
<comment type="catalytic activity">
    <reaction evidence="1">
        <text>Hydrolysis of alkylated DNA, releasing 3-methyladenine, 3-methylguanine, 7-methylguanine and 7-methyladenine.</text>
        <dbReference type="EC" id="3.2.2.21"/>
    </reaction>
</comment>
<feature type="domain" description="HhH-GPD" evidence="5">
    <location>
        <begin position="10"/>
        <end position="167"/>
    </location>
</feature>
<evidence type="ECO:0000313" key="6">
    <source>
        <dbReference type="EMBL" id="MCM5682821.1"/>
    </source>
</evidence>
<dbReference type="SMART" id="SM00478">
    <property type="entry name" value="ENDO3c"/>
    <property type="match status" value="1"/>
</dbReference>
<reference evidence="6" key="1">
    <citation type="submission" date="2022-05" db="EMBL/GenBank/DDBJ databases">
        <title>Schlegelella sp. nov., isolated from mangrove soil.</title>
        <authorList>
            <person name="Liu Y."/>
            <person name="Ge X."/>
            <person name="Liu W."/>
        </authorList>
    </citation>
    <scope>NUCLEOTIDE SEQUENCE</scope>
    <source>
        <strain evidence="6">S2-27</strain>
    </source>
</reference>
<evidence type="ECO:0000256" key="2">
    <source>
        <dbReference type="ARBA" id="ARBA00012000"/>
    </source>
</evidence>
<keyword evidence="4" id="KW-0234">DNA repair</keyword>
<keyword evidence="7" id="KW-1185">Reference proteome</keyword>
<comment type="caution">
    <text evidence="6">The sequence shown here is derived from an EMBL/GenBank/DDBJ whole genome shotgun (WGS) entry which is preliminary data.</text>
</comment>
<evidence type="ECO:0000256" key="1">
    <source>
        <dbReference type="ARBA" id="ARBA00000086"/>
    </source>
</evidence>
<dbReference type="PANTHER" id="PTHR43003:SF5">
    <property type="entry name" value="DNA-3-METHYLADENINE GLYCOSYLASE"/>
    <property type="match status" value="1"/>
</dbReference>
<evidence type="ECO:0000259" key="5">
    <source>
        <dbReference type="SMART" id="SM00478"/>
    </source>
</evidence>
<evidence type="ECO:0000256" key="4">
    <source>
        <dbReference type="ARBA" id="ARBA00023204"/>
    </source>
</evidence>
<gene>
    <name evidence="6" type="ORF">M8A51_25095</name>
</gene>
<protein>
    <recommendedName>
        <fullName evidence="2">DNA-3-methyladenine glycosylase II</fullName>
        <ecNumber evidence="2">3.2.2.21</ecNumber>
    </recommendedName>
</protein>
<dbReference type="Gene3D" id="1.10.1670.40">
    <property type="match status" value="1"/>
</dbReference>
<dbReference type="Pfam" id="PF00730">
    <property type="entry name" value="HhH-GPD"/>
    <property type="match status" value="1"/>
</dbReference>
<keyword evidence="3" id="KW-0227">DNA damage</keyword>
<dbReference type="CDD" id="cd00056">
    <property type="entry name" value="ENDO3c"/>
    <property type="match status" value="1"/>
</dbReference>
<proteinExistence type="predicted"/>
<organism evidence="6 7">
    <name type="scientific">Caldimonas mangrovi</name>
    <dbReference type="NCBI Taxonomy" id="2944811"/>
    <lineage>
        <taxon>Bacteria</taxon>
        <taxon>Pseudomonadati</taxon>
        <taxon>Pseudomonadota</taxon>
        <taxon>Betaproteobacteria</taxon>
        <taxon>Burkholderiales</taxon>
        <taxon>Sphaerotilaceae</taxon>
        <taxon>Caldimonas</taxon>
    </lineage>
</organism>
<evidence type="ECO:0000313" key="7">
    <source>
        <dbReference type="Proteomes" id="UP001165541"/>
    </source>
</evidence>
<sequence>MFTALAQSIVYQQLTARAAGTIFARVRALYPHGHLGPTAEQVLRTPDAKLQAAGISTPKLLALKDLARRAARHEIPTLNDVGAMDDDAIVEALSRVRGIGPWTVQMFLIFHLGRPDVLPLEDYALRKAYALHIRRGELPEAAEFARRGERWRPYRSVASWYLWRSLER</sequence>
<name>A0ABT0YVP7_9BURK</name>
<dbReference type="InterPro" id="IPR051912">
    <property type="entry name" value="Alkylbase_DNA_Glycosylase/TA"/>
</dbReference>